<evidence type="ECO:0000256" key="6">
    <source>
        <dbReference type="ARBA" id="ARBA00023136"/>
    </source>
</evidence>
<keyword evidence="3 7" id="KW-0812">Transmembrane</keyword>
<evidence type="ECO:0000313" key="10">
    <source>
        <dbReference type="Proteomes" id="UP000598196"/>
    </source>
</evidence>
<dbReference type="Proteomes" id="UP000598196">
    <property type="component" value="Unassembled WGS sequence"/>
</dbReference>
<dbReference type="Gene3D" id="1.20.1540.10">
    <property type="entry name" value="Rhomboid-like"/>
    <property type="match status" value="1"/>
</dbReference>
<gene>
    <name evidence="9" type="ORF">GCM10010991_09980</name>
</gene>
<accession>A0A917YHG7</accession>
<feature type="transmembrane region" description="Helical" evidence="7">
    <location>
        <begin position="200"/>
        <end position="219"/>
    </location>
</feature>
<protein>
    <submittedName>
        <fullName evidence="9">Rhomboid family intramembrane serine protease</fullName>
    </submittedName>
</protein>
<feature type="transmembrane region" description="Helical" evidence="7">
    <location>
        <begin position="102"/>
        <end position="124"/>
    </location>
</feature>
<proteinExistence type="inferred from homology"/>
<comment type="caution">
    <text evidence="9">The sequence shown here is derived from an EMBL/GenBank/DDBJ whole genome shotgun (WGS) entry which is preliminary data.</text>
</comment>
<dbReference type="PANTHER" id="PTHR43731:SF14">
    <property type="entry name" value="PRESENILIN-ASSOCIATED RHOMBOID-LIKE PROTEIN, MITOCHONDRIAL"/>
    <property type="match status" value="1"/>
</dbReference>
<dbReference type="EMBL" id="BMLP01000001">
    <property type="protein sequence ID" value="GGO27779.1"/>
    <property type="molecule type" value="Genomic_DNA"/>
</dbReference>
<dbReference type="PANTHER" id="PTHR43731">
    <property type="entry name" value="RHOMBOID PROTEASE"/>
    <property type="match status" value="1"/>
</dbReference>
<evidence type="ECO:0000259" key="8">
    <source>
        <dbReference type="Pfam" id="PF01694"/>
    </source>
</evidence>
<dbReference type="InterPro" id="IPR050925">
    <property type="entry name" value="Rhomboid_protease_S54"/>
</dbReference>
<feature type="transmembrane region" description="Helical" evidence="7">
    <location>
        <begin position="68"/>
        <end position="90"/>
    </location>
</feature>
<dbReference type="GO" id="GO:0004252">
    <property type="term" value="F:serine-type endopeptidase activity"/>
    <property type="evidence" value="ECO:0007669"/>
    <property type="project" value="InterPro"/>
</dbReference>
<evidence type="ECO:0000256" key="1">
    <source>
        <dbReference type="ARBA" id="ARBA00004141"/>
    </source>
</evidence>
<evidence type="ECO:0000256" key="4">
    <source>
        <dbReference type="ARBA" id="ARBA00022801"/>
    </source>
</evidence>
<dbReference type="SUPFAM" id="SSF144091">
    <property type="entry name" value="Rhomboid-like"/>
    <property type="match status" value="1"/>
</dbReference>
<feature type="domain" description="Peptidase S54 rhomboid" evidence="8">
    <location>
        <begin position="66"/>
        <end position="216"/>
    </location>
</feature>
<name>A0A917YHG7_9RHOB</name>
<dbReference type="Pfam" id="PF01694">
    <property type="entry name" value="Rhomboid"/>
    <property type="match status" value="1"/>
</dbReference>
<feature type="transmembrane region" description="Helical" evidence="7">
    <location>
        <begin position="130"/>
        <end position="151"/>
    </location>
</feature>
<keyword evidence="10" id="KW-1185">Reference proteome</keyword>
<dbReference type="GO" id="GO:0006508">
    <property type="term" value="P:proteolysis"/>
    <property type="evidence" value="ECO:0007669"/>
    <property type="project" value="UniProtKB-KW"/>
</dbReference>
<sequence length="252" mass="27395">MIGKPERMFPIRDHNPSGRVPHVTRFLIVANVLIFLAYWYGLPDEASLTRFIYTYGLIPAALTQGGEWAGLVTSMFLHGGWAHLLGNMLFLHVFGDNLEDSFGHFGFLAFYLASGIGAGMAQVVADPVSLIPMVGASGAIAGVMGGYLLLFPRARVDVLIIIVIFFRIFTIPAFIVLAFWFGLQLISGVSTPTDAGGVAYWAHAGGFIAGIALALLPWLRRGGPAFWQRSHGVPAHPAVQTRIPLVRRAPRR</sequence>
<keyword evidence="4" id="KW-0378">Hydrolase</keyword>
<evidence type="ECO:0000256" key="5">
    <source>
        <dbReference type="ARBA" id="ARBA00022989"/>
    </source>
</evidence>
<dbReference type="GO" id="GO:0016020">
    <property type="term" value="C:membrane"/>
    <property type="evidence" value="ECO:0007669"/>
    <property type="project" value="UniProtKB-SubCell"/>
</dbReference>
<dbReference type="InterPro" id="IPR022764">
    <property type="entry name" value="Peptidase_S54_rhomboid_dom"/>
</dbReference>
<comment type="similarity">
    <text evidence="2">Belongs to the peptidase S54 family.</text>
</comment>
<dbReference type="AlphaFoldDB" id="A0A917YHG7"/>
<evidence type="ECO:0000256" key="3">
    <source>
        <dbReference type="ARBA" id="ARBA00022692"/>
    </source>
</evidence>
<comment type="subcellular location">
    <subcellularLocation>
        <location evidence="1">Membrane</location>
        <topology evidence="1">Multi-pass membrane protein</topology>
    </subcellularLocation>
</comment>
<feature type="transmembrane region" description="Helical" evidence="7">
    <location>
        <begin position="20"/>
        <end position="40"/>
    </location>
</feature>
<keyword evidence="6 7" id="KW-0472">Membrane</keyword>
<reference evidence="9 10" key="1">
    <citation type="journal article" date="2014" name="Int. J. Syst. Evol. Microbiol.">
        <title>Complete genome sequence of Corynebacterium casei LMG S-19264T (=DSM 44701T), isolated from a smear-ripened cheese.</title>
        <authorList>
            <consortium name="US DOE Joint Genome Institute (JGI-PGF)"/>
            <person name="Walter F."/>
            <person name="Albersmeier A."/>
            <person name="Kalinowski J."/>
            <person name="Ruckert C."/>
        </authorList>
    </citation>
    <scope>NUCLEOTIDE SEQUENCE [LARGE SCALE GENOMIC DNA]</scope>
    <source>
        <strain evidence="9 10">CGMCC 1.7029</strain>
    </source>
</reference>
<evidence type="ECO:0000256" key="2">
    <source>
        <dbReference type="ARBA" id="ARBA00009045"/>
    </source>
</evidence>
<keyword evidence="5 7" id="KW-1133">Transmembrane helix</keyword>
<organism evidence="9 10">
    <name type="scientific">Gemmobacter aquaticus</name>
    <dbReference type="NCBI Taxonomy" id="490185"/>
    <lineage>
        <taxon>Bacteria</taxon>
        <taxon>Pseudomonadati</taxon>
        <taxon>Pseudomonadota</taxon>
        <taxon>Alphaproteobacteria</taxon>
        <taxon>Rhodobacterales</taxon>
        <taxon>Paracoccaceae</taxon>
        <taxon>Gemmobacter</taxon>
    </lineage>
</organism>
<feature type="transmembrane region" description="Helical" evidence="7">
    <location>
        <begin position="158"/>
        <end position="180"/>
    </location>
</feature>
<evidence type="ECO:0000313" key="9">
    <source>
        <dbReference type="EMBL" id="GGO27779.1"/>
    </source>
</evidence>
<keyword evidence="9" id="KW-0645">Protease</keyword>
<dbReference type="FunFam" id="1.20.1540.10:FF:000027">
    <property type="entry name" value="Rhomboid family intramembrane serine protease"/>
    <property type="match status" value="1"/>
</dbReference>
<dbReference type="InterPro" id="IPR035952">
    <property type="entry name" value="Rhomboid-like_sf"/>
</dbReference>
<evidence type="ECO:0000256" key="7">
    <source>
        <dbReference type="SAM" id="Phobius"/>
    </source>
</evidence>